<evidence type="ECO:0000256" key="1">
    <source>
        <dbReference type="SAM" id="MobiDB-lite"/>
    </source>
</evidence>
<dbReference type="KEGG" id="rlc:K227x_46600"/>
<name>A0A517NGK0_9BACT</name>
<reference evidence="3 4" key="1">
    <citation type="submission" date="2019-02" db="EMBL/GenBank/DDBJ databases">
        <title>Deep-cultivation of Planctomycetes and their phenomic and genomic characterization uncovers novel biology.</title>
        <authorList>
            <person name="Wiegand S."/>
            <person name="Jogler M."/>
            <person name="Boedeker C."/>
            <person name="Pinto D."/>
            <person name="Vollmers J."/>
            <person name="Rivas-Marin E."/>
            <person name="Kohn T."/>
            <person name="Peeters S.H."/>
            <person name="Heuer A."/>
            <person name="Rast P."/>
            <person name="Oberbeckmann S."/>
            <person name="Bunk B."/>
            <person name="Jeske O."/>
            <person name="Meyerdierks A."/>
            <person name="Storesund J.E."/>
            <person name="Kallscheuer N."/>
            <person name="Luecker S."/>
            <person name="Lage O.M."/>
            <person name="Pohl T."/>
            <person name="Merkel B.J."/>
            <person name="Hornburger P."/>
            <person name="Mueller R.-W."/>
            <person name="Bruemmer F."/>
            <person name="Labrenz M."/>
            <person name="Spormann A.M."/>
            <person name="Op den Camp H."/>
            <person name="Overmann J."/>
            <person name="Amann R."/>
            <person name="Jetten M.S.M."/>
            <person name="Mascher T."/>
            <person name="Medema M.H."/>
            <person name="Devos D.P."/>
            <person name="Kaster A.-K."/>
            <person name="Ovreas L."/>
            <person name="Rohde M."/>
            <person name="Galperin M.Y."/>
            <person name="Jogler C."/>
        </authorList>
    </citation>
    <scope>NUCLEOTIDE SEQUENCE [LARGE SCALE GENOMIC DNA]</scope>
    <source>
        <strain evidence="3 4">K22_7</strain>
    </source>
</reference>
<feature type="signal peptide" evidence="2">
    <location>
        <begin position="1"/>
        <end position="23"/>
    </location>
</feature>
<evidence type="ECO:0000256" key="2">
    <source>
        <dbReference type="SAM" id="SignalP"/>
    </source>
</evidence>
<dbReference type="AlphaFoldDB" id="A0A517NGK0"/>
<evidence type="ECO:0000313" key="4">
    <source>
        <dbReference type="Proteomes" id="UP000318538"/>
    </source>
</evidence>
<feature type="chain" id="PRO_5021801833" evidence="2">
    <location>
        <begin position="24"/>
        <end position="121"/>
    </location>
</feature>
<feature type="region of interest" description="Disordered" evidence="1">
    <location>
        <begin position="45"/>
        <end position="75"/>
    </location>
</feature>
<dbReference type="EMBL" id="CP036525">
    <property type="protein sequence ID" value="QDT06251.1"/>
    <property type="molecule type" value="Genomic_DNA"/>
</dbReference>
<evidence type="ECO:0000313" key="3">
    <source>
        <dbReference type="EMBL" id="QDT06251.1"/>
    </source>
</evidence>
<protein>
    <submittedName>
        <fullName evidence="3">Uncharacterized protein</fullName>
    </submittedName>
</protein>
<gene>
    <name evidence="3" type="ORF">K227x_46600</name>
</gene>
<keyword evidence="2" id="KW-0732">Signal</keyword>
<accession>A0A517NGK0</accession>
<dbReference type="Proteomes" id="UP000318538">
    <property type="component" value="Chromosome"/>
</dbReference>
<feature type="compositionally biased region" description="Low complexity" evidence="1">
    <location>
        <begin position="59"/>
        <end position="75"/>
    </location>
</feature>
<keyword evidence="4" id="KW-1185">Reference proteome</keyword>
<sequence precursor="true">MSRLACLLILALALQLNDNVVEAGVISSQSSVPSIDTVASASCDLPSQRLPDPKKPESSFRFGSSSGMSGNPSVSHLNPRVVALPVDFTGVDCRAQLCWRLTIVNSVLPGPPLLDGLQKPS</sequence>
<proteinExistence type="predicted"/>
<organism evidence="3 4">
    <name type="scientific">Rubripirellula lacrimiformis</name>
    <dbReference type="NCBI Taxonomy" id="1930273"/>
    <lineage>
        <taxon>Bacteria</taxon>
        <taxon>Pseudomonadati</taxon>
        <taxon>Planctomycetota</taxon>
        <taxon>Planctomycetia</taxon>
        <taxon>Pirellulales</taxon>
        <taxon>Pirellulaceae</taxon>
        <taxon>Rubripirellula</taxon>
    </lineage>
</organism>